<dbReference type="AlphaFoldDB" id="A0A7K0G6E6"/>
<keyword evidence="3" id="KW-1185">Reference proteome</keyword>
<gene>
    <name evidence="2" type="ORF">GJE22_01990</name>
</gene>
<feature type="region of interest" description="Disordered" evidence="1">
    <location>
        <begin position="1"/>
        <end position="59"/>
    </location>
</feature>
<dbReference type="RefSeq" id="WP_144687182.1">
    <property type="nucleotide sequence ID" value="NZ_VLLQ01000001.1"/>
</dbReference>
<feature type="compositionally biased region" description="Basic and acidic residues" evidence="1">
    <location>
        <begin position="13"/>
        <end position="47"/>
    </location>
</feature>
<protein>
    <submittedName>
        <fullName evidence="2">Uncharacterized protein</fullName>
    </submittedName>
</protein>
<reference evidence="3" key="1">
    <citation type="submission" date="2019-08" db="EMBL/GenBank/DDBJ databases">
        <title>Arthrobacter sp. nov., isolated from plateau pika and Tibetan wild ass.</title>
        <authorList>
            <person name="Ge Y."/>
        </authorList>
    </citation>
    <scope>NUCLEOTIDE SEQUENCE [LARGE SCALE GENOMIC DNA]</scope>
    <source>
        <strain evidence="3">HF-1365</strain>
    </source>
</reference>
<organism evidence="2 3">
    <name type="scientific">Enorma shizhengliae</name>
    <dbReference type="NCBI Taxonomy" id="2606615"/>
    <lineage>
        <taxon>Bacteria</taxon>
        <taxon>Bacillati</taxon>
        <taxon>Actinomycetota</taxon>
        <taxon>Coriobacteriia</taxon>
        <taxon>Coriobacteriales</taxon>
        <taxon>Coriobacteriaceae</taxon>
        <taxon>Enorma</taxon>
    </lineage>
</organism>
<evidence type="ECO:0000313" key="3">
    <source>
        <dbReference type="Proteomes" id="UP000470010"/>
    </source>
</evidence>
<accession>A0A7K0G6E6</accession>
<proteinExistence type="predicted"/>
<evidence type="ECO:0000256" key="1">
    <source>
        <dbReference type="SAM" id="MobiDB-lite"/>
    </source>
</evidence>
<evidence type="ECO:0000313" key="2">
    <source>
        <dbReference type="EMBL" id="MRX79385.1"/>
    </source>
</evidence>
<sequence>MLDNGHGRGRGNRSREDLKKGPARRDARDDGRYRASETDRMGREQQRRATAYGRARGQL</sequence>
<dbReference type="Proteomes" id="UP000470010">
    <property type="component" value="Unassembled WGS sequence"/>
</dbReference>
<dbReference type="EMBL" id="VTFZ01000001">
    <property type="protein sequence ID" value="MRX79385.1"/>
    <property type="molecule type" value="Genomic_DNA"/>
</dbReference>
<comment type="caution">
    <text evidence="2">The sequence shown here is derived from an EMBL/GenBank/DDBJ whole genome shotgun (WGS) entry which is preliminary data.</text>
</comment>
<name>A0A7K0G6E6_9ACTN</name>